<dbReference type="InterPro" id="IPR012171">
    <property type="entry name" value="Fatty_acid_desaturase"/>
</dbReference>
<keyword evidence="8" id="KW-0560">Oxidoreductase</keyword>
<evidence type="ECO:0000259" key="13">
    <source>
        <dbReference type="PROSITE" id="PS50255"/>
    </source>
</evidence>
<keyword evidence="15" id="KW-1185">Reference proteome</keyword>
<dbReference type="PIRSF" id="PIRSF015921">
    <property type="entry name" value="FA_sphinglp_des"/>
    <property type="match status" value="1"/>
</dbReference>
<evidence type="ECO:0000256" key="1">
    <source>
        <dbReference type="ARBA" id="ARBA00004141"/>
    </source>
</evidence>
<dbReference type="SUPFAM" id="SSF55856">
    <property type="entry name" value="Cytochrome b5-like heme/steroid binding domain"/>
    <property type="match status" value="1"/>
</dbReference>
<evidence type="ECO:0000256" key="8">
    <source>
        <dbReference type="ARBA" id="ARBA00023002"/>
    </source>
</evidence>
<dbReference type="GO" id="GO:0016020">
    <property type="term" value="C:membrane"/>
    <property type="evidence" value="ECO:0007669"/>
    <property type="project" value="UniProtKB-SubCell"/>
</dbReference>
<keyword evidence="6" id="KW-0479">Metal-binding</keyword>
<feature type="transmembrane region" description="Helical" evidence="12">
    <location>
        <begin position="112"/>
        <end position="132"/>
    </location>
</feature>
<evidence type="ECO:0000256" key="3">
    <source>
        <dbReference type="ARBA" id="ARBA00009295"/>
    </source>
</evidence>
<dbReference type="GO" id="GO:0006629">
    <property type="term" value="P:lipid metabolic process"/>
    <property type="evidence" value="ECO:0007669"/>
    <property type="project" value="UniProtKB-KW"/>
</dbReference>
<comment type="subcellular location">
    <subcellularLocation>
        <location evidence="1">Membrane</location>
        <topology evidence="1">Multi-pass membrane protein</topology>
    </subcellularLocation>
</comment>
<dbReference type="Pfam" id="PF00173">
    <property type="entry name" value="Cyt-b5"/>
    <property type="match status" value="1"/>
</dbReference>
<feature type="transmembrane region" description="Helical" evidence="12">
    <location>
        <begin position="286"/>
        <end position="304"/>
    </location>
</feature>
<evidence type="ECO:0000256" key="5">
    <source>
        <dbReference type="ARBA" id="ARBA00022692"/>
    </source>
</evidence>
<evidence type="ECO:0000256" key="9">
    <source>
        <dbReference type="ARBA" id="ARBA00023004"/>
    </source>
</evidence>
<comment type="pathway">
    <text evidence="2">Lipid metabolism.</text>
</comment>
<dbReference type="Gene3D" id="3.10.120.10">
    <property type="entry name" value="Cytochrome b5-like heme/steroid binding domain"/>
    <property type="match status" value="1"/>
</dbReference>
<keyword evidence="10" id="KW-0443">Lipid metabolism</keyword>
<comment type="similarity">
    <text evidence="3">Belongs to the fatty acid desaturase type 1 family.</text>
</comment>
<keyword evidence="9" id="KW-0408">Iron</keyword>
<evidence type="ECO:0000313" key="15">
    <source>
        <dbReference type="Proteomes" id="UP001293593"/>
    </source>
</evidence>
<dbReference type="EMBL" id="JAWXYG010000004">
    <property type="protein sequence ID" value="KAK4274575.1"/>
    <property type="molecule type" value="Genomic_DNA"/>
</dbReference>
<dbReference type="PANTHER" id="PTHR19353:SF30">
    <property type="entry name" value="DELTA 8-(E)-SPHINGOLIPID DESATURASE"/>
    <property type="match status" value="1"/>
</dbReference>
<dbReference type="InterPro" id="IPR036400">
    <property type="entry name" value="Cyt_B5-like_heme/steroid_sf"/>
</dbReference>
<dbReference type="GO" id="GO:0046872">
    <property type="term" value="F:metal ion binding"/>
    <property type="evidence" value="ECO:0007669"/>
    <property type="project" value="UniProtKB-KW"/>
</dbReference>
<accession>A0AAE1JPR3</accession>
<organism evidence="14 15">
    <name type="scientific">Acacia crassicarpa</name>
    <name type="common">northern wattle</name>
    <dbReference type="NCBI Taxonomy" id="499986"/>
    <lineage>
        <taxon>Eukaryota</taxon>
        <taxon>Viridiplantae</taxon>
        <taxon>Streptophyta</taxon>
        <taxon>Embryophyta</taxon>
        <taxon>Tracheophyta</taxon>
        <taxon>Spermatophyta</taxon>
        <taxon>Magnoliopsida</taxon>
        <taxon>eudicotyledons</taxon>
        <taxon>Gunneridae</taxon>
        <taxon>Pentapetalae</taxon>
        <taxon>rosids</taxon>
        <taxon>fabids</taxon>
        <taxon>Fabales</taxon>
        <taxon>Fabaceae</taxon>
        <taxon>Caesalpinioideae</taxon>
        <taxon>mimosoid clade</taxon>
        <taxon>Acacieae</taxon>
        <taxon>Acacia</taxon>
    </lineage>
</organism>
<dbReference type="AlphaFoldDB" id="A0AAE1JPR3"/>
<keyword evidence="11 12" id="KW-0472">Membrane</keyword>
<feature type="transmembrane region" description="Helical" evidence="12">
    <location>
        <begin position="254"/>
        <end position="274"/>
    </location>
</feature>
<dbReference type="GO" id="GO:0016717">
    <property type="term" value="F:oxidoreductase activity, acting on paired donors, with oxidation of a pair of donors resulting in the reduction of molecular oxygen to two molecules of water"/>
    <property type="evidence" value="ECO:0007669"/>
    <property type="project" value="TreeGrafter"/>
</dbReference>
<comment type="caution">
    <text evidence="14">The sequence shown here is derived from an EMBL/GenBank/DDBJ whole genome shotgun (WGS) entry which is preliminary data.</text>
</comment>
<name>A0AAE1JPR3_9FABA</name>
<dbReference type="SMART" id="SM01117">
    <property type="entry name" value="Cyt-b5"/>
    <property type="match status" value="1"/>
</dbReference>
<feature type="transmembrane region" description="Helical" evidence="12">
    <location>
        <begin position="138"/>
        <end position="159"/>
    </location>
</feature>
<dbReference type="PROSITE" id="PS50255">
    <property type="entry name" value="CYTOCHROME_B5_2"/>
    <property type="match status" value="1"/>
</dbReference>
<evidence type="ECO:0000256" key="2">
    <source>
        <dbReference type="ARBA" id="ARBA00005189"/>
    </source>
</evidence>
<dbReference type="Proteomes" id="UP001293593">
    <property type="component" value="Unassembled WGS sequence"/>
</dbReference>
<feature type="domain" description="Cytochrome b5 heme-binding" evidence="13">
    <location>
        <begin position="6"/>
        <end position="90"/>
    </location>
</feature>
<evidence type="ECO:0000313" key="14">
    <source>
        <dbReference type="EMBL" id="KAK4274575.1"/>
    </source>
</evidence>
<evidence type="ECO:0000256" key="4">
    <source>
        <dbReference type="ARBA" id="ARBA00022617"/>
    </source>
</evidence>
<dbReference type="Pfam" id="PF00487">
    <property type="entry name" value="FA_desaturase"/>
    <property type="match status" value="1"/>
</dbReference>
<feature type="transmembrane region" description="Helical" evidence="12">
    <location>
        <begin position="171"/>
        <end position="192"/>
    </location>
</feature>
<reference evidence="14" key="1">
    <citation type="submission" date="2023-10" db="EMBL/GenBank/DDBJ databases">
        <title>Chromosome-level genome of the transformable northern wattle, Acacia crassicarpa.</title>
        <authorList>
            <person name="Massaro I."/>
            <person name="Sinha N.R."/>
            <person name="Poethig S."/>
            <person name="Leichty A.R."/>
        </authorList>
    </citation>
    <scope>NUCLEOTIDE SEQUENCE</scope>
    <source>
        <strain evidence="14">Acra3RX</strain>
        <tissue evidence="14">Leaf</tissue>
    </source>
</reference>
<evidence type="ECO:0000256" key="6">
    <source>
        <dbReference type="ARBA" id="ARBA00022723"/>
    </source>
</evidence>
<evidence type="ECO:0000256" key="7">
    <source>
        <dbReference type="ARBA" id="ARBA00022989"/>
    </source>
</evidence>
<proteinExistence type="inferred from homology"/>
<keyword evidence="4" id="KW-0349">Heme</keyword>
<sequence length="448" mass="51501">MGDTTRNYISQQELRKHNKRGDLWISIQGKVYDVSDWANHHPGGELPLLNLAGQDVTDAFVAYHPATAWKYLDNWFTGYYLQNYSVSEVSKDYRRLVSEISKMGLFESKGHGACFLLCFVAFLFCLSVYGVVCCTSPWVHLGCGGLIGFLWIQSGWIGHDSGHYQVMTSKGFNRFAQTLTGNCLAGISIAWWKWNHNAHHIACNSLDFDPDLQHLPLFAVSSKLFDSLVSHFNDRKLNFDSVARFLVSYQHWTFYPVMCFARLNLFAQSFIFFLSKRKVPNRGQEILGLLVFWIWYPLLVSYLPNWGERIMFVIASCCVSGIQHVQFCLNHFSSSVYVGPPSSNDWFEKQTCGTLDLKCSPWMDWFHGGLQFQVEHHLFPRLPRCHLRKISPLVKELCKRHNLPYNCVSFWKANALTIQTLRDAAMEARNLSNPMPKNLVWEAVNTHG</sequence>
<gene>
    <name evidence="14" type="ORF">QN277_017774</name>
</gene>
<keyword evidence="7 12" id="KW-1133">Transmembrane helix</keyword>
<dbReference type="InterPro" id="IPR001199">
    <property type="entry name" value="Cyt_B5-like_heme/steroid-bd"/>
</dbReference>
<evidence type="ECO:0000256" key="12">
    <source>
        <dbReference type="SAM" id="Phobius"/>
    </source>
</evidence>
<dbReference type="InterPro" id="IPR005804">
    <property type="entry name" value="FA_desaturase_dom"/>
</dbReference>
<dbReference type="CDD" id="cd03506">
    <property type="entry name" value="Delta6-FADS-like"/>
    <property type="match status" value="1"/>
</dbReference>
<dbReference type="PANTHER" id="PTHR19353">
    <property type="entry name" value="FATTY ACID DESATURASE 2"/>
    <property type="match status" value="1"/>
</dbReference>
<keyword evidence="5 12" id="KW-0812">Transmembrane</keyword>
<evidence type="ECO:0000256" key="11">
    <source>
        <dbReference type="ARBA" id="ARBA00023136"/>
    </source>
</evidence>
<evidence type="ECO:0000256" key="10">
    <source>
        <dbReference type="ARBA" id="ARBA00023098"/>
    </source>
</evidence>
<protein>
    <recommendedName>
        <fullName evidence="13">Cytochrome b5 heme-binding domain-containing protein</fullName>
    </recommendedName>
</protein>